<evidence type="ECO:0000313" key="2">
    <source>
        <dbReference type="EMBL" id="MBW0567687.1"/>
    </source>
</evidence>
<dbReference type="AlphaFoldDB" id="A0A9Q3JS78"/>
<keyword evidence="3" id="KW-1185">Reference proteome</keyword>
<proteinExistence type="predicted"/>
<evidence type="ECO:0000256" key="1">
    <source>
        <dbReference type="SAM" id="SignalP"/>
    </source>
</evidence>
<accession>A0A9Q3JS78</accession>
<comment type="caution">
    <text evidence="2">The sequence shown here is derived from an EMBL/GenBank/DDBJ whole genome shotgun (WGS) entry which is preliminary data.</text>
</comment>
<feature type="chain" id="PRO_5040323125" description="Secreted protein" evidence="1">
    <location>
        <begin position="27"/>
        <end position="154"/>
    </location>
</feature>
<gene>
    <name evidence="2" type="ORF">O181_107402</name>
</gene>
<name>A0A9Q3JS78_9BASI</name>
<feature type="signal peptide" evidence="1">
    <location>
        <begin position="1"/>
        <end position="26"/>
    </location>
</feature>
<sequence>MPSNSSSMKLLAILLMLTLMSPQITANGQFYYCTTSYRASRVPNESECLDERGYQHLCPKSGCYVEDGKKHLSVEKGLGFLNCSQNQWWFPDLIYADEFIAYDSNHTILIMRAHQFANGAPKELAGHYQCSFGKPGDPEVNSRRPRCGGCFKRH</sequence>
<dbReference type="Proteomes" id="UP000765509">
    <property type="component" value="Unassembled WGS sequence"/>
</dbReference>
<protein>
    <recommendedName>
        <fullName evidence="4">Secreted protein</fullName>
    </recommendedName>
</protein>
<keyword evidence="1" id="KW-0732">Signal</keyword>
<evidence type="ECO:0000313" key="3">
    <source>
        <dbReference type="Proteomes" id="UP000765509"/>
    </source>
</evidence>
<reference evidence="2" key="1">
    <citation type="submission" date="2021-03" db="EMBL/GenBank/DDBJ databases">
        <title>Draft genome sequence of rust myrtle Austropuccinia psidii MF-1, a brazilian biotype.</title>
        <authorList>
            <person name="Quecine M.C."/>
            <person name="Pachon D.M.R."/>
            <person name="Bonatelli M.L."/>
            <person name="Correr F.H."/>
            <person name="Franceschini L.M."/>
            <person name="Leite T.F."/>
            <person name="Margarido G.R.A."/>
            <person name="Almeida C.A."/>
            <person name="Ferrarezi J.A."/>
            <person name="Labate C.A."/>
        </authorList>
    </citation>
    <scope>NUCLEOTIDE SEQUENCE</scope>
    <source>
        <strain evidence="2">MF-1</strain>
    </source>
</reference>
<evidence type="ECO:0008006" key="4">
    <source>
        <dbReference type="Google" id="ProtNLM"/>
    </source>
</evidence>
<dbReference type="EMBL" id="AVOT02081249">
    <property type="protein sequence ID" value="MBW0567687.1"/>
    <property type="molecule type" value="Genomic_DNA"/>
</dbReference>
<organism evidence="2 3">
    <name type="scientific">Austropuccinia psidii MF-1</name>
    <dbReference type="NCBI Taxonomy" id="1389203"/>
    <lineage>
        <taxon>Eukaryota</taxon>
        <taxon>Fungi</taxon>
        <taxon>Dikarya</taxon>
        <taxon>Basidiomycota</taxon>
        <taxon>Pucciniomycotina</taxon>
        <taxon>Pucciniomycetes</taxon>
        <taxon>Pucciniales</taxon>
        <taxon>Sphaerophragmiaceae</taxon>
        <taxon>Austropuccinia</taxon>
    </lineage>
</organism>